<reference evidence="1" key="1">
    <citation type="submission" date="2023-07" db="EMBL/GenBank/DDBJ databases">
        <title>Genomic Encyclopedia of Type Strains, Phase IV (KMG-IV): sequencing the most valuable type-strain genomes for metagenomic binning, comparative biology and taxonomic classification.</title>
        <authorList>
            <person name="Goeker M."/>
        </authorList>
    </citation>
    <scope>NUCLEOTIDE SEQUENCE [LARGE SCALE GENOMIC DNA]</scope>
    <source>
        <strain evidence="1">DSM 21204</strain>
    </source>
</reference>
<evidence type="ECO:0000313" key="2">
    <source>
        <dbReference type="Proteomes" id="UP001240643"/>
    </source>
</evidence>
<evidence type="ECO:0000313" key="1">
    <source>
        <dbReference type="EMBL" id="MDQ0513946.1"/>
    </source>
</evidence>
<organism evidence="1 2">
    <name type="scientific">Mycoplasmoides fastidiosum</name>
    <dbReference type="NCBI Taxonomy" id="92758"/>
    <lineage>
        <taxon>Bacteria</taxon>
        <taxon>Bacillati</taxon>
        <taxon>Mycoplasmatota</taxon>
        <taxon>Mycoplasmoidales</taxon>
        <taxon>Mycoplasmoidaceae</taxon>
        <taxon>Mycoplasmoides</taxon>
    </lineage>
</organism>
<dbReference type="EMBL" id="JAUSWO010000001">
    <property type="protein sequence ID" value="MDQ0513946.1"/>
    <property type="molecule type" value="Genomic_DNA"/>
</dbReference>
<keyword evidence="2" id="KW-1185">Reference proteome</keyword>
<comment type="caution">
    <text evidence="1">The sequence shown here is derived from an EMBL/GenBank/DDBJ whole genome shotgun (WGS) entry which is preliminary data.</text>
</comment>
<accession>A0ABU0LZ12</accession>
<dbReference type="Proteomes" id="UP001240643">
    <property type="component" value="Unassembled WGS sequence"/>
</dbReference>
<gene>
    <name evidence="1" type="ORF">J2Z62_000384</name>
</gene>
<name>A0ABU0LZ12_9BACT</name>
<sequence length="150" mass="17429">MNQQIQDISKKLQGVINGFCVYESGLRGLLINQMHENFGQNFRVFGIADDQLLFYRQLFNEQELLYVEAEKIQLPAFVLKTIAARLFQKTQNDFIIAVMVYQQKTYVCIAITGNYFYEAEFSLNDVSVTDQIYEAYVRLIDIVTEVTNNL</sequence>
<dbReference type="RefSeq" id="WP_256547360.1">
    <property type="nucleotide sequence ID" value="NZ_CP101809.1"/>
</dbReference>
<proteinExistence type="predicted"/>
<protein>
    <submittedName>
        <fullName evidence="1">Uncharacterized protein</fullName>
    </submittedName>
</protein>